<dbReference type="InterPro" id="IPR050765">
    <property type="entry name" value="Riboflavin_Biosynth_HTPR"/>
</dbReference>
<dbReference type="EMBL" id="CP108253">
    <property type="protein sequence ID" value="WTU44421.1"/>
    <property type="molecule type" value="Genomic_DNA"/>
</dbReference>
<dbReference type="AlphaFoldDB" id="A0AAU2HA27"/>
<reference evidence="2" key="1">
    <citation type="submission" date="2022-10" db="EMBL/GenBank/DDBJ databases">
        <title>The complete genomes of actinobacterial strains from the NBC collection.</title>
        <authorList>
            <person name="Joergensen T.S."/>
            <person name="Alvarez Arevalo M."/>
            <person name="Sterndorff E.B."/>
            <person name="Faurdal D."/>
            <person name="Vuksanovic O."/>
            <person name="Mourched A.-S."/>
            <person name="Charusanti P."/>
            <person name="Shaw S."/>
            <person name="Blin K."/>
            <person name="Weber T."/>
        </authorList>
    </citation>
    <scope>NUCLEOTIDE SEQUENCE</scope>
    <source>
        <strain evidence="2">NBC_00060</strain>
    </source>
</reference>
<dbReference type="PANTHER" id="PTHR38011:SF2">
    <property type="entry name" value="BIFUNCTIONAL DEAMINASE-REDUCTASE DOMAIN PROTEIN"/>
    <property type="match status" value="1"/>
</dbReference>
<evidence type="ECO:0000259" key="1">
    <source>
        <dbReference type="Pfam" id="PF01872"/>
    </source>
</evidence>
<dbReference type="Gene3D" id="3.40.430.10">
    <property type="entry name" value="Dihydrofolate Reductase, subunit A"/>
    <property type="match status" value="1"/>
</dbReference>
<sequence>MRKITAGLFISLDGVVEAPDQWHFPYFNDEMGAAVGAMLGTADTVLFGRKTYDSFAGAWPEREAAGGEDAGFAKTLGDARKIVASSRKLEFIWRNSEQLEGDLVDAVTALKNEPGGDIALSGSISVVRQLLAAGLLDELHLLVHPLAVRKGMRLFDEGETAVPLRLISSEAFRTGVLHLVYAPAGPTGDGTYDDAKGNLPQTDE</sequence>
<organism evidence="2">
    <name type="scientific">Streptomyces sp. NBC_00060</name>
    <dbReference type="NCBI Taxonomy" id="2975636"/>
    <lineage>
        <taxon>Bacteria</taxon>
        <taxon>Bacillati</taxon>
        <taxon>Actinomycetota</taxon>
        <taxon>Actinomycetes</taxon>
        <taxon>Kitasatosporales</taxon>
        <taxon>Streptomycetaceae</taxon>
        <taxon>Streptomyces</taxon>
    </lineage>
</organism>
<proteinExistence type="predicted"/>
<dbReference type="Pfam" id="PF01872">
    <property type="entry name" value="RibD_C"/>
    <property type="match status" value="1"/>
</dbReference>
<evidence type="ECO:0000313" key="2">
    <source>
        <dbReference type="EMBL" id="WTU44421.1"/>
    </source>
</evidence>
<protein>
    <submittedName>
        <fullName evidence="2">Dihydrofolate reductase family protein</fullName>
    </submittedName>
</protein>
<dbReference type="InterPro" id="IPR024072">
    <property type="entry name" value="DHFR-like_dom_sf"/>
</dbReference>
<name>A0AAU2HA27_9ACTN</name>
<dbReference type="SUPFAM" id="SSF53597">
    <property type="entry name" value="Dihydrofolate reductase-like"/>
    <property type="match status" value="1"/>
</dbReference>
<dbReference type="PANTHER" id="PTHR38011">
    <property type="entry name" value="DIHYDROFOLATE REDUCTASE FAMILY PROTEIN (AFU_ORTHOLOGUE AFUA_8G06820)"/>
    <property type="match status" value="1"/>
</dbReference>
<accession>A0AAU2HA27</accession>
<dbReference type="InterPro" id="IPR002734">
    <property type="entry name" value="RibDG_C"/>
</dbReference>
<feature type="domain" description="Bacterial bifunctional deaminase-reductase C-terminal" evidence="1">
    <location>
        <begin position="2"/>
        <end position="177"/>
    </location>
</feature>
<dbReference type="GO" id="GO:0008703">
    <property type="term" value="F:5-amino-6-(5-phosphoribosylamino)uracil reductase activity"/>
    <property type="evidence" value="ECO:0007669"/>
    <property type="project" value="InterPro"/>
</dbReference>
<dbReference type="GO" id="GO:0009231">
    <property type="term" value="P:riboflavin biosynthetic process"/>
    <property type="evidence" value="ECO:0007669"/>
    <property type="project" value="InterPro"/>
</dbReference>
<gene>
    <name evidence="2" type="ORF">OHV25_34990</name>
</gene>